<reference evidence="3 4" key="1">
    <citation type="submission" date="2017-03" db="EMBL/GenBank/DDBJ databases">
        <title>Genome analysis of Rhizobial strains effectives or ineffectives for nitrogen fixation isolated from bean seeds.</title>
        <authorList>
            <person name="Peralta H."/>
            <person name="Aguilar-Vera A."/>
            <person name="Mora Y."/>
            <person name="Vargas-Lagunas C."/>
            <person name="Girard L."/>
            <person name="Mora J."/>
        </authorList>
    </citation>
    <scope>NUCLEOTIDE SEQUENCE [LARGE SCALE GENOMIC DNA]</scope>
    <source>
        <strain evidence="3 4">CCGM3</strain>
    </source>
</reference>
<evidence type="ECO:0000313" key="4">
    <source>
        <dbReference type="Proteomes" id="UP000254939"/>
    </source>
</evidence>
<evidence type="ECO:0000313" key="3">
    <source>
        <dbReference type="EMBL" id="RDJ05063.1"/>
    </source>
</evidence>
<feature type="chain" id="PRO_5016636982" evidence="2">
    <location>
        <begin position="25"/>
        <end position="545"/>
    </location>
</feature>
<gene>
    <name evidence="3" type="ORF">B5K06_26185</name>
</gene>
<sequence>MRSLFLLLGGTAAAIATCAAPAFAVDAFTFDTSSTVFIPSGQDPGKGTLILKLTGDAATKNGSLVLRDGNVGGNPGTTVRLEMGEPNRSGSALTWNVNATVSGLPVNSLLPRYLEADYAGYKQRLDYTVTNRPPGSFSWNVTSAPQARKWDGEEALPFSLYVGPIPATNVRVLATSFVAKDSLDLVDGGFTICSGSDAECSGKSITLDANELHSLKIKPTKSLAAAPGEYHGTFTLVSSEAPKGETFAFTFYASSRLSKGFGTFLIAFGIFGSLYVNVFLQNRNERNAKLKPAAVLADQAKIVKVGFDELAATNSVAFVNVDDEFKDIADRLSDKKLEAAGFIGAMIPYLKVPSGANETPQAYKDYLDDIGKRLTALSLILRGCLEAVSIAKGNSNPKTADALKTALSSSDKLLSATMPLTKESLASALQVVLQTLRSDLAKASGMEDDSSGAARPRGFYVGYTSEQLAFETAASNFVGWCAFALLSFAVGWYLLIASNPAFGQARDLLMCLLWGFGVPAAGEKLAGLTAPSVAQGFGITLTKVA</sequence>
<organism evidence="3 4">
    <name type="scientific">Rhizobium grahamii</name>
    <dbReference type="NCBI Taxonomy" id="1120045"/>
    <lineage>
        <taxon>Bacteria</taxon>
        <taxon>Pseudomonadati</taxon>
        <taxon>Pseudomonadota</taxon>
        <taxon>Alphaproteobacteria</taxon>
        <taxon>Hyphomicrobiales</taxon>
        <taxon>Rhizobiaceae</taxon>
        <taxon>Rhizobium/Agrobacterium group</taxon>
        <taxon>Rhizobium</taxon>
    </lineage>
</organism>
<accession>A0A370KHS0</accession>
<keyword evidence="1" id="KW-0472">Membrane</keyword>
<keyword evidence="2" id="KW-0732">Signal</keyword>
<protein>
    <submittedName>
        <fullName evidence="3">Uncharacterized protein</fullName>
    </submittedName>
</protein>
<dbReference type="AlphaFoldDB" id="A0A370KHS0"/>
<keyword evidence="1" id="KW-1133">Transmembrane helix</keyword>
<feature type="transmembrane region" description="Helical" evidence="1">
    <location>
        <begin position="477"/>
        <end position="496"/>
    </location>
</feature>
<evidence type="ECO:0000256" key="2">
    <source>
        <dbReference type="SAM" id="SignalP"/>
    </source>
</evidence>
<dbReference type="EMBL" id="NAAC01000033">
    <property type="protein sequence ID" value="RDJ05063.1"/>
    <property type="molecule type" value="Genomic_DNA"/>
</dbReference>
<feature type="transmembrane region" description="Helical" evidence="1">
    <location>
        <begin position="261"/>
        <end position="280"/>
    </location>
</feature>
<comment type="caution">
    <text evidence="3">The sequence shown here is derived from an EMBL/GenBank/DDBJ whole genome shotgun (WGS) entry which is preliminary data.</text>
</comment>
<feature type="signal peptide" evidence="2">
    <location>
        <begin position="1"/>
        <end position="24"/>
    </location>
</feature>
<proteinExistence type="predicted"/>
<evidence type="ECO:0000256" key="1">
    <source>
        <dbReference type="SAM" id="Phobius"/>
    </source>
</evidence>
<dbReference type="Proteomes" id="UP000254939">
    <property type="component" value="Unassembled WGS sequence"/>
</dbReference>
<keyword evidence="1" id="KW-0812">Transmembrane</keyword>
<name>A0A370KHS0_9HYPH</name>